<dbReference type="GO" id="GO:0005829">
    <property type="term" value="C:cytosol"/>
    <property type="evidence" value="ECO:0007669"/>
    <property type="project" value="TreeGrafter"/>
</dbReference>
<sequence>MSFEIKGIENLNNEERLKYMVSFAKATIEIESDFVAMMANLSSVIMATIKDLNWAGFYIVRKDQLVLGPFQGLPACTRLKDKGVCVSAWQNKSIIRVKNVHEFKDHVACDSSSNSEMVLPIKIHGEVIAVLDLDSPKIARFGEVEEKYFADLVKLMEDQLEKTYEELKNI</sequence>
<dbReference type="OrthoDB" id="9796252at2"/>
<dbReference type="EMBL" id="UGSZ01000001">
    <property type="protein sequence ID" value="SUB56591.1"/>
    <property type="molecule type" value="Genomic_DNA"/>
</dbReference>
<dbReference type="InterPro" id="IPR003018">
    <property type="entry name" value="GAF"/>
</dbReference>
<organism evidence="3 4">
    <name type="scientific">Peptoniphilus lacrimalis</name>
    <dbReference type="NCBI Taxonomy" id="33031"/>
    <lineage>
        <taxon>Bacteria</taxon>
        <taxon>Bacillati</taxon>
        <taxon>Bacillota</taxon>
        <taxon>Tissierellia</taxon>
        <taxon>Tissierellales</taxon>
        <taxon>Peptoniphilaceae</taxon>
        <taxon>Peptoniphilus</taxon>
    </lineage>
</organism>
<evidence type="ECO:0000313" key="3">
    <source>
        <dbReference type="EMBL" id="SUB56591.1"/>
    </source>
</evidence>
<dbReference type="EC" id="1.8.4.14" evidence="3"/>
<keyword evidence="3" id="KW-0560">Oxidoreductase</keyword>
<dbReference type="Proteomes" id="UP000255517">
    <property type="component" value="Unassembled WGS sequence"/>
</dbReference>
<dbReference type="AlphaFoldDB" id="A0A379C3B6"/>
<feature type="domain" description="GAF" evidence="2">
    <location>
        <begin position="69"/>
        <end position="149"/>
    </location>
</feature>
<proteinExistence type="inferred from homology"/>
<dbReference type="InterPro" id="IPR029016">
    <property type="entry name" value="GAF-like_dom_sf"/>
</dbReference>
<dbReference type="FunFam" id="3.30.450.40:FF:000008">
    <property type="entry name" value="GAF domain-containing proteins"/>
    <property type="match status" value="1"/>
</dbReference>
<evidence type="ECO:0000313" key="4">
    <source>
        <dbReference type="Proteomes" id="UP000255517"/>
    </source>
</evidence>
<dbReference type="GO" id="GO:0033745">
    <property type="term" value="F:L-methionine-(R)-S-oxide reductase activity"/>
    <property type="evidence" value="ECO:0007669"/>
    <property type="project" value="UniProtKB-EC"/>
</dbReference>
<dbReference type="RefSeq" id="WP_019034738.1">
    <property type="nucleotide sequence ID" value="NZ_UGSZ01000001.1"/>
</dbReference>
<dbReference type="Gene3D" id="3.30.450.40">
    <property type="match status" value="1"/>
</dbReference>
<dbReference type="SUPFAM" id="SSF55781">
    <property type="entry name" value="GAF domain-like"/>
    <property type="match status" value="1"/>
</dbReference>
<comment type="similarity">
    <text evidence="1">Belongs to the free Met sulfoxide reductase family.</text>
</comment>
<dbReference type="PANTHER" id="PTHR21021">
    <property type="entry name" value="GAF/PUTATIVE CYTOSKELETAL PROTEIN"/>
    <property type="match status" value="1"/>
</dbReference>
<reference evidence="3 4" key="1">
    <citation type="submission" date="2018-06" db="EMBL/GenBank/DDBJ databases">
        <authorList>
            <consortium name="Pathogen Informatics"/>
            <person name="Doyle S."/>
        </authorList>
    </citation>
    <scope>NUCLEOTIDE SEQUENCE [LARGE SCALE GENOMIC DNA]</scope>
    <source>
        <strain evidence="3 4">NCTC13149</strain>
    </source>
</reference>
<accession>A0A379C3B6</accession>
<evidence type="ECO:0000256" key="1">
    <source>
        <dbReference type="ARBA" id="ARBA00038454"/>
    </source>
</evidence>
<evidence type="ECO:0000259" key="2">
    <source>
        <dbReference type="Pfam" id="PF01590"/>
    </source>
</evidence>
<dbReference type="PANTHER" id="PTHR21021:SF15">
    <property type="entry name" value="FREE METHIONINE-R-SULFOXIDE REDUCTASE"/>
    <property type="match status" value="1"/>
</dbReference>
<gene>
    <name evidence="3" type="primary">msrC</name>
    <name evidence="3" type="ORF">NCTC13149_00363</name>
</gene>
<dbReference type="InterPro" id="IPR051330">
    <property type="entry name" value="Phosphatase_reg/MetRdx"/>
</dbReference>
<name>A0A379C3B6_9FIRM</name>
<dbReference type="Pfam" id="PF01590">
    <property type="entry name" value="GAF"/>
    <property type="match status" value="1"/>
</dbReference>
<protein>
    <submittedName>
        <fullName evidence="3">Free methionine-R-sulfoxide reductase</fullName>
        <ecNumber evidence="3">1.8.4.14</ecNumber>
    </submittedName>
</protein>